<gene>
    <name evidence="1" type="ORF">BcabD6B2_45670</name>
</gene>
<protein>
    <submittedName>
        <fullName evidence="1">Threonine aldolase</fullName>
    </submittedName>
</protein>
<dbReference type="RefSeq" id="XP_067717201.1">
    <property type="nucleotide sequence ID" value="XM_067861100.1"/>
</dbReference>
<dbReference type="EMBL" id="BPLF01000004">
    <property type="protein sequence ID" value="GIX65132.1"/>
    <property type="molecule type" value="Genomic_DNA"/>
</dbReference>
<evidence type="ECO:0000313" key="1">
    <source>
        <dbReference type="EMBL" id="GIX65132.1"/>
    </source>
</evidence>
<accession>A0AAV4LZ94</accession>
<sequence>MRHRAVPTYSVMQAANDRDVTTEVTGWSSSTNDGRSMNSMAFASLVARGTPSCADELSPHAMSWTHVEFAAFPVTYVALVGDDERVIRKRGHGVDLGHAYLRRQAFN</sequence>
<comment type="caution">
    <text evidence="1">The sequence shown here is derived from an EMBL/GenBank/DDBJ whole genome shotgun (WGS) entry which is preliminary data.</text>
</comment>
<dbReference type="GeneID" id="94196613"/>
<evidence type="ECO:0000313" key="2">
    <source>
        <dbReference type="Proteomes" id="UP001497744"/>
    </source>
</evidence>
<dbReference type="Proteomes" id="UP001497744">
    <property type="component" value="Unassembled WGS sequence"/>
</dbReference>
<dbReference type="AlphaFoldDB" id="A0AAV4LZ94"/>
<proteinExistence type="predicted"/>
<name>A0AAV4LZ94_BABCB</name>
<organism evidence="1 2">
    <name type="scientific">Babesia caballi</name>
    <dbReference type="NCBI Taxonomy" id="5871"/>
    <lineage>
        <taxon>Eukaryota</taxon>
        <taxon>Sar</taxon>
        <taxon>Alveolata</taxon>
        <taxon>Apicomplexa</taxon>
        <taxon>Aconoidasida</taxon>
        <taxon>Piroplasmida</taxon>
        <taxon>Babesiidae</taxon>
        <taxon>Babesia</taxon>
    </lineage>
</organism>
<keyword evidence="2" id="KW-1185">Reference proteome</keyword>
<reference evidence="1 2" key="1">
    <citation type="submission" date="2021-06" db="EMBL/GenBank/DDBJ databases">
        <title>Genome sequence of Babesia caballi.</title>
        <authorList>
            <person name="Yamagishi J."/>
            <person name="Kidaka T."/>
            <person name="Ochi A."/>
        </authorList>
    </citation>
    <scope>NUCLEOTIDE SEQUENCE [LARGE SCALE GENOMIC DNA]</scope>
    <source>
        <strain evidence="1">USDA-D6B2</strain>
    </source>
</reference>